<dbReference type="RefSeq" id="WP_285488758.1">
    <property type="nucleotide sequence ID" value="NZ_BSTI01000014.1"/>
</dbReference>
<accession>A0A9W6VJZ6</accession>
<feature type="chain" id="PRO_5040992831" evidence="2">
    <location>
        <begin position="24"/>
        <end position="292"/>
    </location>
</feature>
<organism evidence="3 4">
    <name type="scientific">Amycolatopsis taiwanensis</name>
    <dbReference type="NCBI Taxonomy" id="342230"/>
    <lineage>
        <taxon>Bacteria</taxon>
        <taxon>Bacillati</taxon>
        <taxon>Actinomycetota</taxon>
        <taxon>Actinomycetes</taxon>
        <taxon>Pseudonocardiales</taxon>
        <taxon>Pseudonocardiaceae</taxon>
        <taxon>Amycolatopsis</taxon>
    </lineage>
</organism>
<evidence type="ECO:0000256" key="2">
    <source>
        <dbReference type="SAM" id="SignalP"/>
    </source>
</evidence>
<feature type="signal peptide" evidence="2">
    <location>
        <begin position="1"/>
        <end position="23"/>
    </location>
</feature>
<dbReference type="AlphaFoldDB" id="A0A9W6VJZ6"/>
<evidence type="ECO:0000256" key="1">
    <source>
        <dbReference type="SAM" id="MobiDB-lite"/>
    </source>
</evidence>
<keyword evidence="2" id="KW-0732">Signal</keyword>
<feature type="region of interest" description="Disordered" evidence="1">
    <location>
        <begin position="161"/>
        <end position="187"/>
    </location>
</feature>
<feature type="compositionally biased region" description="Polar residues" evidence="1">
    <location>
        <begin position="161"/>
        <end position="176"/>
    </location>
</feature>
<evidence type="ECO:0000313" key="4">
    <source>
        <dbReference type="Proteomes" id="UP001165136"/>
    </source>
</evidence>
<sequence length="292" mass="29524">MILKQRLGLYALAALVGISLSVASGGIASANTGSPDSGGGDIARLRLSGTCGDQLDMRLRTVGGPLKIAITIPSADPTEQWTITATEQDYGVVTGGRVGNPVDLIGSGLLPPPAFNSVEGGFSTEGFVPNTSGVTHGFSYVATRTSPTPITCTNTGYWTTPSGASGPTAQNPTGKPNTPPALTGATEADTGANDAALQFDQEMLTTAQGTPDTSRFSITVDGVARTVTGVAITDDSPPAHAIVDITFDGAPLTSGQTVAVAYRQPLTGGAPALQDMDSLQTASFGPVSIPVF</sequence>
<dbReference type="Proteomes" id="UP001165136">
    <property type="component" value="Unassembled WGS sequence"/>
</dbReference>
<name>A0A9W6VJZ6_9PSEU</name>
<gene>
    <name evidence="3" type="ORF">Atai01_56400</name>
</gene>
<evidence type="ECO:0000313" key="3">
    <source>
        <dbReference type="EMBL" id="GLY69021.1"/>
    </source>
</evidence>
<dbReference type="EMBL" id="BSTI01000014">
    <property type="protein sequence ID" value="GLY69021.1"/>
    <property type="molecule type" value="Genomic_DNA"/>
</dbReference>
<proteinExistence type="predicted"/>
<keyword evidence="4" id="KW-1185">Reference proteome</keyword>
<comment type="caution">
    <text evidence="3">The sequence shown here is derived from an EMBL/GenBank/DDBJ whole genome shotgun (WGS) entry which is preliminary data.</text>
</comment>
<reference evidence="3" key="1">
    <citation type="submission" date="2023-03" db="EMBL/GenBank/DDBJ databases">
        <title>Amycolatopsis taiwanensis NBRC 103393.</title>
        <authorList>
            <person name="Ichikawa N."/>
            <person name="Sato H."/>
            <person name="Tonouchi N."/>
        </authorList>
    </citation>
    <scope>NUCLEOTIDE SEQUENCE</scope>
    <source>
        <strain evidence="3">NBRC 103393</strain>
    </source>
</reference>
<protein>
    <submittedName>
        <fullName evidence="3">Uncharacterized protein</fullName>
    </submittedName>
</protein>